<keyword evidence="1" id="KW-0812">Transmembrane</keyword>
<organism evidence="2">
    <name type="scientific">Grapevine leafroll-associated virus 3</name>
    <dbReference type="NCBI Taxonomy" id="55951"/>
    <lineage>
        <taxon>Viruses</taxon>
        <taxon>Riboviria</taxon>
        <taxon>Orthornavirae</taxon>
        <taxon>Kitrinoviricota</taxon>
        <taxon>Alsuviricetes</taxon>
        <taxon>Martellivirales</taxon>
        <taxon>Closteroviridae</taxon>
        <taxon>Ampelovirus</taxon>
        <taxon>Ampelovirus trivitis</taxon>
    </lineage>
</organism>
<protein>
    <submittedName>
        <fullName evidence="2">Putative small protein</fullName>
    </submittedName>
</protein>
<keyword evidence="1" id="KW-1133">Transmembrane helix</keyword>
<feature type="transmembrane region" description="Helical" evidence="1">
    <location>
        <begin position="27"/>
        <end position="49"/>
    </location>
</feature>
<accession>A0A3Q9HGF4</accession>
<sequence length="53" mass="6346">MRHLDRPVRVAIHYCLVRSEYCDGWDVFIGITLMAMCVSYYLYALISIFRNRN</sequence>
<proteinExistence type="predicted"/>
<dbReference type="EMBL" id="MK032068">
    <property type="protein sequence ID" value="AZR37627.1"/>
    <property type="molecule type" value="Genomic_RNA"/>
</dbReference>
<name>A0A3Q9HGF4_9CLOS</name>
<evidence type="ECO:0000313" key="2">
    <source>
        <dbReference type="EMBL" id="AZR37627.1"/>
    </source>
</evidence>
<reference evidence="2" key="1">
    <citation type="journal article" date="2018" name="PLoS ONE">
        <title>Characterization of grapevine leafroll-associated virus 3 genetic variants and application towards RT-qPCR assay design.</title>
        <authorList>
            <person name="Diaz-Lara A."/>
            <person name="Klaassen V."/>
            <person name="Stevens K."/>
            <person name="Sudarshana M.R."/>
            <person name="Rowhani A."/>
            <person name="Maree H.J."/>
            <person name="Chooi K.M."/>
            <person name="Blouin A.G."/>
            <person name="Habili N."/>
            <person name="Song Y."/>
            <person name="Aram K."/>
            <person name="Arnold K."/>
            <person name="Cooper M.L."/>
            <person name="Wunderlich L."/>
            <person name="Battany M.C."/>
            <person name="Bettiga L.J."/>
            <person name="Smith R.J."/>
            <person name="Bester R."/>
            <person name="Xiao H."/>
            <person name="Meng B."/>
            <person name="Preece J.E."/>
            <person name="Golino D."/>
            <person name="Al Rwahnih M."/>
        </authorList>
    </citation>
    <scope>NUCLEOTIDE SEQUENCE</scope>
    <source>
        <strain evidence="2">Vdl</strain>
    </source>
</reference>
<keyword evidence="1" id="KW-0472">Membrane</keyword>
<evidence type="ECO:0000256" key="1">
    <source>
        <dbReference type="SAM" id="Phobius"/>
    </source>
</evidence>